<dbReference type="SUPFAM" id="SSF109993">
    <property type="entry name" value="VPS9 domain"/>
    <property type="match status" value="1"/>
</dbReference>
<dbReference type="GO" id="GO:0005769">
    <property type="term" value="C:early endosome"/>
    <property type="evidence" value="ECO:0007669"/>
    <property type="project" value="TreeGrafter"/>
</dbReference>
<dbReference type="RefSeq" id="XP_004830571.1">
    <property type="nucleotide sequence ID" value="XM_004830514.1"/>
</dbReference>
<sequence length="355" mass="40421">MDDISTNPFMSILKTTYTPLYEFIFNDTETQKIIVIPASHSLVGVEITEDFIEVHVLQETAIENHYINLAGQAVEIDGDSVHTSYGFKNDCVCNIIKKDKIIESSKSVKVVVTDSHLLESNSKDIECLLYDFDRDVEKIVDRWSKENKEFHKTFSSDLERFRQTFVIVPGYESETANIISNMVDKSISKLLDDSKEYPRTFKDKIFRIALNYAYSNLHAAIWSYLTTSYSSKDTVIQNRITKLRNELNLNLSLLIFESRHEITKMNILPSAEALRKMENAKVPQEKLEYLDRAILLSNSSSSEDAVSLMILTIVVGGLKNPIAHAAYLDMYLKGRIVGKSESLEVLFSAISFLLN</sequence>
<keyword evidence="3" id="KW-1185">Reference proteome</keyword>
<dbReference type="Gene3D" id="1.20.1050.80">
    <property type="entry name" value="VPS9 domain"/>
    <property type="match status" value="1"/>
</dbReference>
<feature type="domain" description="VPS9" evidence="1">
    <location>
        <begin position="230"/>
        <end position="355"/>
    </location>
</feature>
<dbReference type="Proteomes" id="UP000031512">
    <property type="component" value="Chromosome 3"/>
</dbReference>
<organism evidence="2 3">
    <name type="scientific">Theileria equi strain WA</name>
    <dbReference type="NCBI Taxonomy" id="1537102"/>
    <lineage>
        <taxon>Eukaryota</taxon>
        <taxon>Sar</taxon>
        <taxon>Alveolata</taxon>
        <taxon>Apicomplexa</taxon>
        <taxon>Aconoidasida</taxon>
        <taxon>Piroplasmida</taxon>
        <taxon>Theileriidae</taxon>
        <taxon>Theileria</taxon>
    </lineage>
</organism>
<dbReference type="GO" id="GO:0030133">
    <property type="term" value="C:transport vesicle"/>
    <property type="evidence" value="ECO:0007669"/>
    <property type="project" value="TreeGrafter"/>
</dbReference>
<dbReference type="OrthoDB" id="411646at2759"/>
<gene>
    <name evidence="2" type="ORF">BEWA_003130</name>
</gene>
<proteinExistence type="predicted"/>
<dbReference type="KEGG" id="beq:BEWA_003130"/>
<name>L0AZD3_THEEQ</name>
<evidence type="ECO:0000313" key="2">
    <source>
        <dbReference type="EMBL" id="AFZ80905.1"/>
    </source>
</evidence>
<evidence type="ECO:0000313" key="3">
    <source>
        <dbReference type="Proteomes" id="UP000031512"/>
    </source>
</evidence>
<dbReference type="eggNOG" id="ENOG502QX3K">
    <property type="taxonomic scope" value="Eukaryota"/>
</dbReference>
<dbReference type="InterPro" id="IPR003123">
    <property type="entry name" value="VPS9"/>
</dbReference>
<dbReference type="GO" id="GO:0045022">
    <property type="term" value="P:early endosome to late endosome transport"/>
    <property type="evidence" value="ECO:0007669"/>
    <property type="project" value="TreeGrafter"/>
</dbReference>
<evidence type="ECO:0000259" key="1">
    <source>
        <dbReference type="PROSITE" id="PS51205"/>
    </source>
</evidence>
<dbReference type="AlphaFoldDB" id="L0AZD3"/>
<dbReference type="InterPro" id="IPR051248">
    <property type="entry name" value="UPF0507/Ank_repeat_27"/>
</dbReference>
<dbReference type="InterPro" id="IPR037191">
    <property type="entry name" value="VPS9_dom_sf"/>
</dbReference>
<dbReference type="GO" id="GO:0005886">
    <property type="term" value="C:plasma membrane"/>
    <property type="evidence" value="ECO:0007669"/>
    <property type="project" value="TreeGrafter"/>
</dbReference>
<dbReference type="PANTHER" id="PTHR24170:SF1">
    <property type="entry name" value="DOMAIN PROTEIN, PUTATIVE (AFU_ORTHOLOGUE AFUA_1G09870)-RELATED"/>
    <property type="match status" value="1"/>
</dbReference>
<dbReference type="VEuPathDB" id="PiroplasmaDB:BEWA_003130"/>
<protein>
    <recommendedName>
        <fullName evidence="1">VPS9 domain-containing protein</fullName>
    </recommendedName>
</protein>
<dbReference type="GO" id="GO:0000149">
    <property type="term" value="F:SNARE binding"/>
    <property type="evidence" value="ECO:0007669"/>
    <property type="project" value="TreeGrafter"/>
</dbReference>
<dbReference type="PROSITE" id="PS51205">
    <property type="entry name" value="VPS9"/>
    <property type="match status" value="1"/>
</dbReference>
<accession>L0AZD3</accession>
<dbReference type="GO" id="GO:0097422">
    <property type="term" value="C:tubular endosome"/>
    <property type="evidence" value="ECO:0007669"/>
    <property type="project" value="TreeGrafter"/>
</dbReference>
<dbReference type="GO" id="GO:0005085">
    <property type="term" value="F:guanyl-nucleotide exchange factor activity"/>
    <property type="evidence" value="ECO:0007669"/>
    <property type="project" value="TreeGrafter"/>
</dbReference>
<dbReference type="GO" id="GO:0005770">
    <property type="term" value="C:late endosome"/>
    <property type="evidence" value="ECO:0007669"/>
    <property type="project" value="TreeGrafter"/>
</dbReference>
<dbReference type="GeneID" id="15806331"/>
<dbReference type="PANTHER" id="PTHR24170">
    <property type="entry name" value="ANKYRIN REPEAT DOMAIN-CONTAINING PROTEIN 27"/>
    <property type="match status" value="1"/>
</dbReference>
<reference evidence="2 3" key="1">
    <citation type="journal article" date="2012" name="BMC Genomics">
        <title>Comparative genomic analysis and phylogenetic position of Theileria equi.</title>
        <authorList>
            <person name="Kappmeyer L.S."/>
            <person name="Thiagarajan M."/>
            <person name="Herndon D.R."/>
            <person name="Ramsay J.D."/>
            <person name="Caler E."/>
            <person name="Djikeng A."/>
            <person name="Gillespie J.J."/>
            <person name="Lau A.O."/>
            <person name="Roalson E.H."/>
            <person name="Silva J.C."/>
            <person name="Silva M.G."/>
            <person name="Suarez C.E."/>
            <person name="Ueti M.W."/>
            <person name="Nene V.M."/>
            <person name="Mealey R.H."/>
            <person name="Knowles D.P."/>
            <person name="Brayton K.A."/>
        </authorList>
    </citation>
    <scope>NUCLEOTIDE SEQUENCE [LARGE SCALE GENOMIC DNA]</scope>
    <source>
        <strain evidence="2 3">WA</strain>
    </source>
</reference>
<dbReference type="EMBL" id="CP001670">
    <property type="protein sequence ID" value="AFZ80905.1"/>
    <property type="molecule type" value="Genomic_DNA"/>
</dbReference>